<accession>A0ABQ6WUV1</accession>
<evidence type="ECO:0000313" key="1">
    <source>
        <dbReference type="EMBL" id="KAE8420879.1"/>
    </source>
</evidence>
<dbReference type="Proteomes" id="UP000325395">
    <property type="component" value="Unassembled WGS sequence"/>
</dbReference>
<sequence>MPGALREYSAPCLQWQALISFKPFGYGIARINISVKLDSSTDPKTQEKPEMSAFAWHYDSFPFVFVTLLSDCSEIVGGETAITTPSREGKMIRGPAIGSQAISNWYELYLGFAEYRLEVLEEPLRLKMKEEQKRVHTKPLVHIADMTAIFEWTNFFYASYGC</sequence>
<name>A0ABQ6WUV1_9EURO</name>
<dbReference type="PANTHER" id="PTHR41677">
    <property type="entry name" value="YALI0B19030P"/>
    <property type="match status" value="1"/>
</dbReference>
<gene>
    <name evidence="1" type="ORF">BDV36DRAFT_292813</name>
</gene>
<evidence type="ECO:0000313" key="2">
    <source>
        <dbReference type="Proteomes" id="UP000325395"/>
    </source>
</evidence>
<keyword evidence="2" id="KW-1185">Reference proteome</keyword>
<organism evidence="1 2">
    <name type="scientific">Aspergillus pseudocaelatus</name>
    <dbReference type="NCBI Taxonomy" id="1825620"/>
    <lineage>
        <taxon>Eukaryota</taxon>
        <taxon>Fungi</taxon>
        <taxon>Dikarya</taxon>
        <taxon>Ascomycota</taxon>
        <taxon>Pezizomycotina</taxon>
        <taxon>Eurotiomycetes</taxon>
        <taxon>Eurotiomycetidae</taxon>
        <taxon>Eurotiales</taxon>
        <taxon>Aspergillaceae</taxon>
        <taxon>Aspergillus</taxon>
        <taxon>Aspergillus subgen. Circumdati</taxon>
    </lineage>
</organism>
<dbReference type="EMBL" id="ML735705">
    <property type="protein sequence ID" value="KAE8420879.1"/>
    <property type="molecule type" value="Genomic_DNA"/>
</dbReference>
<proteinExistence type="predicted"/>
<dbReference type="PANTHER" id="PTHR41677:SF1">
    <property type="entry name" value="FE2OG DIOXYGENASE DOMAIN-CONTAINING PROTEIN"/>
    <property type="match status" value="1"/>
</dbReference>
<reference evidence="1 2" key="1">
    <citation type="submission" date="2019-04" db="EMBL/GenBank/DDBJ databases">
        <authorList>
            <consortium name="DOE Joint Genome Institute"/>
            <person name="Mondo S."/>
            <person name="Kjaerbolling I."/>
            <person name="Vesth T."/>
            <person name="Frisvad J.C."/>
            <person name="Nybo J.L."/>
            <person name="Theobald S."/>
            <person name="Kildgaard S."/>
            <person name="Isbrandt T."/>
            <person name="Kuo A."/>
            <person name="Sato A."/>
            <person name="Lyhne E.K."/>
            <person name="Kogle M.E."/>
            <person name="Wiebenga A."/>
            <person name="Kun R.S."/>
            <person name="Lubbers R.J."/>
            <person name="Makela M.R."/>
            <person name="Barry K."/>
            <person name="Chovatia M."/>
            <person name="Clum A."/>
            <person name="Daum C."/>
            <person name="Haridas S."/>
            <person name="He G."/>
            <person name="LaButti K."/>
            <person name="Lipzen A."/>
            <person name="Riley R."/>
            <person name="Salamov A."/>
            <person name="Simmons B.A."/>
            <person name="Magnuson J.K."/>
            <person name="Henrissat B."/>
            <person name="Mortensen U.H."/>
            <person name="Larsen T.O."/>
            <person name="Devries R.P."/>
            <person name="Grigoriev I.V."/>
            <person name="Machida M."/>
            <person name="Baker S.E."/>
            <person name="Andersen M.R."/>
            <person name="Cantor M.N."/>
            <person name="Hua S.X."/>
        </authorList>
    </citation>
    <scope>NUCLEOTIDE SEQUENCE [LARGE SCALE GENOMIC DNA]</scope>
    <source>
        <strain evidence="1 2">CBS 117616</strain>
    </source>
</reference>
<protein>
    <submittedName>
        <fullName evidence="1">Uncharacterized protein</fullName>
    </submittedName>
</protein>